<sequence length="152" mass="16877">MESSQLFGDNTEECSSSESGWTMYIGSPLHLDDAQDDNGEADEDYDNDEYDDDDNGKEANDDSDDSMASDASTGPNHGEGEHGMTDFKNEQEEDDEKCYSYTKAYKQKEKKTEERGRDAEKQGSVPVANSATSPRPVHSGVKVRKTRMEKGI</sequence>
<comment type="subcellular location">
    <subcellularLocation>
        <location evidence="1">Cytoplasm</location>
    </subcellularLocation>
</comment>
<dbReference type="PANTHER" id="PTHR33347:SF31">
    <property type="entry name" value="PROTEIN SOB FIVE-LIKE 1"/>
    <property type="match status" value="1"/>
</dbReference>
<dbReference type="InterPro" id="IPR044670">
    <property type="entry name" value="SOFL"/>
</dbReference>
<proteinExistence type="inferred from homology"/>
<dbReference type="GO" id="GO:0009691">
    <property type="term" value="P:cytokinin biosynthetic process"/>
    <property type="evidence" value="ECO:0007669"/>
    <property type="project" value="UniProtKB-KW"/>
</dbReference>
<feature type="compositionally biased region" description="Basic and acidic residues" evidence="7">
    <location>
        <begin position="78"/>
        <end position="90"/>
    </location>
</feature>
<evidence type="ECO:0000313" key="9">
    <source>
        <dbReference type="Proteomes" id="UP001141806"/>
    </source>
</evidence>
<dbReference type="GO" id="GO:0009736">
    <property type="term" value="P:cytokinin-activated signaling pathway"/>
    <property type="evidence" value="ECO:0007669"/>
    <property type="project" value="UniProtKB-KW"/>
</dbReference>
<keyword evidence="2" id="KW-0963">Cytoplasm</keyword>
<accession>A0A9Q0K1Y9</accession>
<dbReference type="EMBL" id="JAMYWD010000009">
    <property type="protein sequence ID" value="KAJ4960844.1"/>
    <property type="molecule type" value="Genomic_DNA"/>
</dbReference>
<comment type="similarity">
    <text evidence="6">Belongs to the SOFL plant protein family.</text>
</comment>
<gene>
    <name evidence="8" type="ORF">NE237_020754</name>
</gene>
<keyword evidence="9" id="KW-1185">Reference proteome</keyword>
<reference evidence="8" key="1">
    <citation type="journal article" date="2023" name="Plant J.">
        <title>The genome of the king protea, Protea cynaroides.</title>
        <authorList>
            <person name="Chang J."/>
            <person name="Duong T.A."/>
            <person name="Schoeman C."/>
            <person name="Ma X."/>
            <person name="Roodt D."/>
            <person name="Barker N."/>
            <person name="Li Z."/>
            <person name="Van de Peer Y."/>
            <person name="Mizrachi E."/>
        </authorList>
    </citation>
    <scope>NUCLEOTIDE SEQUENCE</scope>
    <source>
        <tissue evidence="8">Young leaves</tissue>
    </source>
</reference>
<dbReference type="OrthoDB" id="1738616at2759"/>
<name>A0A9Q0K1Y9_9MAGN</name>
<evidence type="ECO:0000256" key="4">
    <source>
        <dbReference type="ARBA" id="ARBA00022864"/>
    </source>
</evidence>
<keyword evidence="3" id="KW-0203">Cytokinin biosynthesis</keyword>
<evidence type="ECO:0000256" key="6">
    <source>
        <dbReference type="ARBA" id="ARBA00024199"/>
    </source>
</evidence>
<evidence type="ECO:0000256" key="5">
    <source>
        <dbReference type="ARBA" id="ARBA00023242"/>
    </source>
</evidence>
<dbReference type="Proteomes" id="UP001141806">
    <property type="component" value="Unassembled WGS sequence"/>
</dbReference>
<feature type="compositionally biased region" description="Basic and acidic residues" evidence="7">
    <location>
        <begin position="106"/>
        <end position="121"/>
    </location>
</feature>
<keyword evidence="5" id="KW-0539">Nucleus</keyword>
<dbReference type="PANTHER" id="PTHR33347">
    <property type="entry name" value="OSJNBA0091C07.3 PROTEIN"/>
    <property type="match status" value="1"/>
</dbReference>
<feature type="region of interest" description="Disordered" evidence="7">
    <location>
        <begin position="1"/>
        <end position="152"/>
    </location>
</feature>
<evidence type="ECO:0000256" key="3">
    <source>
        <dbReference type="ARBA" id="ARBA00022712"/>
    </source>
</evidence>
<evidence type="ECO:0000256" key="1">
    <source>
        <dbReference type="ARBA" id="ARBA00004496"/>
    </source>
</evidence>
<evidence type="ECO:0000313" key="8">
    <source>
        <dbReference type="EMBL" id="KAJ4960844.1"/>
    </source>
</evidence>
<evidence type="ECO:0000256" key="7">
    <source>
        <dbReference type="SAM" id="MobiDB-lite"/>
    </source>
</evidence>
<feature type="compositionally biased region" description="Polar residues" evidence="7">
    <location>
        <begin position="1"/>
        <end position="20"/>
    </location>
</feature>
<evidence type="ECO:0000256" key="2">
    <source>
        <dbReference type="ARBA" id="ARBA00022490"/>
    </source>
</evidence>
<dbReference type="GO" id="GO:0005737">
    <property type="term" value="C:cytoplasm"/>
    <property type="evidence" value="ECO:0007669"/>
    <property type="project" value="UniProtKB-SubCell"/>
</dbReference>
<dbReference type="AlphaFoldDB" id="A0A9Q0K1Y9"/>
<comment type="caution">
    <text evidence="8">The sequence shown here is derived from an EMBL/GenBank/DDBJ whole genome shotgun (WGS) entry which is preliminary data.</text>
</comment>
<organism evidence="8 9">
    <name type="scientific">Protea cynaroides</name>
    <dbReference type="NCBI Taxonomy" id="273540"/>
    <lineage>
        <taxon>Eukaryota</taxon>
        <taxon>Viridiplantae</taxon>
        <taxon>Streptophyta</taxon>
        <taxon>Embryophyta</taxon>
        <taxon>Tracheophyta</taxon>
        <taxon>Spermatophyta</taxon>
        <taxon>Magnoliopsida</taxon>
        <taxon>Proteales</taxon>
        <taxon>Proteaceae</taxon>
        <taxon>Protea</taxon>
    </lineage>
</organism>
<feature type="compositionally biased region" description="Acidic residues" evidence="7">
    <location>
        <begin position="34"/>
        <end position="67"/>
    </location>
</feature>
<keyword evidence="4" id="KW-0932">Cytokinin signaling pathway</keyword>
<protein>
    <submittedName>
        <fullName evidence="8">Uncharacterized protein</fullName>
    </submittedName>
</protein>